<dbReference type="Proteomes" id="UP000006253">
    <property type="component" value="Unassembled WGS sequence"/>
</dbReference>
<dbReference type="GeneID" id="34316883"/>
<name>A0A0E2B4Z9_9LEPT</name>
<proteinExistence type="predicted"/>
<dbReference type="SMR" id="A0A0E2B4Z9"/>
<evidence type="ECO:0000313" key="3">
    <source>
        <dbReference type="Proteomes" id="UP000006253"/>
    </source>
</evidence>
<gene>
    <name evidence="2" type="ORF">LEP1GSC081_3183</name>
</gene>
<dbReference type="AlphaFoldDB" id="A0A0E2B4Z9"/>
<feature type="domain" description="PIN" evidence="1">
    <location>
        <begin position="5"/>
        <end position="123"/>
    </location>
</feature>
<dbReference type="SUPFAM" id="SSF88723">
    <property type="entry name" value="PIN domain-like"/>
    <property type="match status" value="1"/>
</dbReference>
<organism evidence="2 3">
    <name type="scientific">Leptospira kirschneri str. H1</name>
    <dbReference type="NCBI Taxonomy" id="1049966"/>
    <lineage>
        <taxon>Bacteria</taxon>
        <taxon>Pseudomonadati</taxon>
        <taxon>Spirochaetota</taxon>
        <taxon>Spirochaetia</taxon>
        <taxon>Leptospirales</taxon>
        <taxon>Leptospiraceae</taxon>
        <taxon>Leptospira</taxon>
    </lineage>
</organism>
<dbReference type="Pfam" id="PF01850">
    <property type="entry name" value="PIN"/>
    <property type="match status" value="1"/>
</dbReference>
<dbReference type="RefSeq" id="WP_004754411.1">
    <property type="nucleotide sequence ID" value="NZ_AHMY02000032.1"/>
</dbReference>
<protein>
    <submittedName>
        <fullName evidence="2">PIN domain protein</fullName>
    </submittedName>
</protein>
<reference evidence="2 3" key="1">
    <citation type="submission" date="2012-10" db="EMBL/GenBank/DDBJ databases">
        <authorList>
            <person name="Harkins D.M."/>
            <person name="Durkin A.S."/>
            <person name="Brinkac L.M."/>
            <person name="Selengut J.D."/>
            <person name="Sanka R."/>
            <person name="DePew J."/>
            <person name="Purushe J."/>
            <person name="Peacock S.J."/>
            <person name="Thaipadungpanit J."/>
            <person name="Wuthiekanun V.W."/>
            <person name="Day N.P."/>
            <person name="Vinetz J.M."/>
            <person name="Sutton G.G."/>
            <person name="Nelson W.C."/>
            <person name="Fouts D.E."/>
        </authorList>
    </citation>
    <scope>NUCLEOTIDE SEQUENCE [LARGE SCALE GENOMIC DNA]</scope>
    <source>
        <strain evidence="2 3">H1</strain>
    </source>
</reference>
<evidence type="ECO:0000259" key="1">
    <source>
        <dbReference type="Pfam" id="PF01850"/>
    </source>
</evidence>
<dbReference type="Gene3D" id="3.40.50.1010">
    <property type="entry name" value="5'-nuclease"/>
    <property type="match status" value="1"/>
</dbReference>
<accession>A0A0E2B4Z9</accession>
<dbReference type="CDD" id="cd18692">
    <property type="entry name" value="PIN_VapC-like"/>
    <property type="match status" value="1"/>
</dbReference>
<evidence type="ECO:0000313" key="2">
    <source>
        <dbReference type="EMBL" id="EKO16273.1"/>
    </source>
</evidence>
<comment type="caution">
    <text evidence="2">The sequence shown here is derived from an EMBL/GenBank/DDBJ whole genome shotgun (WGS) entry which is preliminary data.</text>
</comment>
<dbReference type="InterPro" id="IPR002716">
    <property type="entry name" value="PIN_dom"/>
</dbReference>
<dbReference type="InterPro" id="IPR029060">
    <property type="entry name" value="PIN-like_dom_sf"/>
</dbReference>
<sequence>MKDKVFLDTNLFIYNFDTENKTKHEKSKEIVLTALVENNYVISYQVIQEFSNVALKKFQIPLKPKDLAIYLKRVMFPLCSVYYTNENILNAIEIRNRYKLSFYDSVLIGSAIEANCKTLLSEDLQDGLQIKGLQITNPFNSTIKKKK</sequence>
<dbReference type="EMBL" id="AHMY02000032">
    <property type="protein sequence ID" value="EKO16273.1"/>
    <property type="molecule type" value="Genomic_DNA"/>
</dbReference>